<evidence type="ECO:0000313" key="2">
    <source>
        <dbReference type="EMBL" id="MFL9831650.1"/>
    </source>
</evidence>
<keyword evidence="1" id="KW-0812">Transmembrane</keyword>
<dbReference type="RefSeq" id="WP_408082118.1">
    <property type="nucleotide sequence ID" value="NZ_JBELQA010000006.1"/>
</dbReference>
<evidence type="ECO:0000313" key="3">
    <source>
        <dbReference type="Proteomes" id="UP001629260"/>
    </source>
</evidence>
<proteinExistence type="predicted"/>
<evidence type="ECO:0008006" key="4">
    <source>
        <dbReference type="Google" id="ProtNLM"/>
    </source>
</evidence>
<evidence type="ECO:0000256" key="1">
    <source>
        <dbReference type="SAM" id="Phobius"/>
    </source>
</evidence>
<name>A0ABW8XWN4_9FLAO</name>
<keyword evidence="3" id="KW-1185">Reference proteome</keyword>
<keyword evidence="1" id="KW-1133">Transmembrane helix</keyword>
<dbReference type="Proteomes" id="UP001629260">
    <property type="component" value="Unassembled WGS sequence"/>
</dbReference>
<reference evidence="2 3" key="1">
    <citation type="submission" date="2024-06" db="EMBL/GenBank/DDBJ databases">
        <authorList>
            <person name="Kaempfer P."/>
            <person name="Viver T."/>
        </authorList>
    </citation>
    <scope>NUCLEOTIDE SEQUENCE [LARGE SCALE GENOMIC DNA]</scope>
    <source>
        <strain evidence="2 3">ST-87</strain>
    </source>
</reference>
<sequence length="174" mass="20896">MKFELNFDENIYIKQMDLLRDLAWKEKIAYYKNSHFLGLTLLIIGSLITFDRPSFFGFAFILFGLGILIPYIYYYFKIKSSYKGFEEVKTKEIEACRSITNFTYEFTEESLITKVQETERVFEWKEFRTYLIKEDNLLMITKKYEPLILAEVEVGEENFKKILDFVENKIIVKK</sequence>
<feature type="transmembrane region" description="Helical" evidence="1">
    <location>
        <begin position="55"/>
        <end position="76"/>
    </location>
</feature>
<organism evidence="2 3">
    <name type="scientific">Flavobacterium plantiphilum</name>
    <dbReference type="NCBI Taxonomy" id="3163297"/>
    <lineage>
        <taxon>Bacteria</taxon>
        <taxon>Pseudomonadati</taxon>
        <taxon>Bacteroidota</taxon>
        <taxon>Flavobacteriia</taxon>
        <taxon>Flavobacteriales</taxon>
        <taxon>Flavobacteriaceae</taxon>
        <taxon>Flavobacterium</taxon>
    </lineage>
</organism>
<keyword evidence="1" id="KW-0472">Membrane</keyword>
<accession>A0ABW8XWN4</accession>
<feature type="transmembrane region" description="Helical" evidence="1">
    <location>
        <begin position="30"/>
        <end position="49"/>
    </location>
</feature>
<gene>
    <name evidence="2" type="ORF">ABS764_12405</name>
</gene>
<protein>
    <recommendedName>
        <fullName evidence="4">YcxB-like protein</fullName>
    </recommendedName>
</protein>
<dbReference type="EMBL" id="JBELQA010000006">
    <property type="protein sequence ID" value="MFL9831650.1"/>
    <property type="molecule type" value="Genomic_DNA"/>
</dbReference>
<comment type="caution">
    <text evidence="2">The sequence shown here is derived from an EMBL/GenBank/DDBJ whole genome shotgun (WGS) entry which is preliminary data.</text>
</comment>